<dbReference type="AlphaFoldDB" id="A0AA97ARZ6"/>
<accession>A0AA97ARZ6</accession>
<evidence type="ECO:0000259" key="1">
    <source>
        <dbReference type="PROSITE" id="PS50943"/>
    </source>
</evidence>
<sequence length="70" mass="8330">MKRMRCRLRVLMAEKEITQIQLRESLGLGSNTISKLYNNRFDRVDRETIEKLCDYFGVEIGDLFTLKDEE</sequence>
<dbReference type="SUPFAM" id="SSF47413">
    <property type="entry name" value="lambda repressor-like DNA-binding domains"/>
    <property type="match status" value="1"/>
</dbReference>
<organism evidence="2">
    <name type="scientific">Leptolyngbya sp. NK1-12</name>
    <dbReference type="NCBI Taxonomy" id="2547451"/>
    <lineage>
        <taxon>Bacteria</taxon>
        <taxon>Bacillati</taxon>
        <taxon>Cyanobacteriota</taxon>
        <taxon>Cyanophyceae</taxon>
        <taxon>Leptolyngbyales</taxon>
        <taxon>Leptolyngbyaceae</taxon>
        <taxon>Leptolyngbya group</taxon>
        <taxon>Leptolyngbya</taxon>
    </lineage>
</organism>
<dbReference type="Pfam" id="PF13443">
    <property type="entry name" value="HTH_26"/>
    <property type="match status" value="1"/>
</dbReference>
<gene>
    <name evidence="2" type="ORF">HJG54_27575</name>
</gene>
<proteinExistence type="predicted"/>
<dbReference type="SMART" id="SM00530">
    <property type="entry name" value="HTH_XRE"/>
    <property type="match status" value="1"/>
</dbReference>
<dbReference type="EMBL" id="CP053586">
    <property type="protein sequence ID" value="WNZ26208.1"/>
    <property type="molecule type" value="Genomic_DNA"/>
</dbReference>
<dbReference type="Gene3D" id="1.10.260.40">
    <property type="entry name" value="lambda repressor-like DNA-binding domains"/>
    <property type="match status" value="1"/>
</dbReference>
<dbReference type="InterPro" id="IPR001387">
    <property type="entry name" value="Cro/C1-type_HTH"/>
</dbReference>
<dbReference type="InterPro" id="IPR010982">
    <property type="entry name" value="Lambda_DNA-bd_dom_sf"/>
</dbReference>
<protein>
    <submittedName>
        <fullName evidence="2">Helix-turn-helix transcriptional regulator</fullName>
    </submittedName>
</protein>
<dbReference type="CDD" id="cd00093">
    <property type="entry name" value="HTH_XRE"/>
    <property type="match status" value="1"/>
</dbReference>
<reference evidence="2" key="1">
    <citation type="submission" date="2020-05" db="EMBL/GenBank/DDBJ databases">
        <authorList>
            <person name="Zhu T."/>
            <person name="Keshari N."/>
            <person name="Lu X."/>
        </authorList>
    </citation>
    <scope>NUCLEOTIDE SEQUENCE</scope>
    <source>
        <strain evidence="2">NK1-12</strain>
    </source>
</reference>
<dbReference type="PROSITE" id="PS50943">
    <property type="entry name" value="HTH_CROC1"/>
    <property type="match status" value="1"/>
</dbReference>
<dbReference type="GO" id="GO:0003677">
    <property type="term" value="F:DNA binding"/>
    <property type="evidence" value="ECO:0007669"/>
    <property type="project" value="InterPro"/>
</dbReference>
<name>A0AA97ARZ6_9CYAN</name>
<evidence type="ECO:0000313" key="2">
    <source>
        <dbReference type="EMBL" id="WNZ26208.1"/>
    </source>
</evidence>
<feature type="domain" description="HTH cro/C1-type" evidence="1">
    <location>
        <begin position="8"/>
        <end position="63"/>
    </location>
</feature>